<dbReference type="SUPFAM" id="SSF47923">
    <property type="entry name" value="Ypt/Rab-GAP domain of gyp1p"/>
    <property type="match status" value="2"/>
</dbReference>
<proteinExistence type="predicted"/>
<sequence>MRWADLQLMNAPPPPRPLLKHSLTQISLRQQPEFDFWYGFPQTGFSASELLKVRNYSTLLLQREMEWDPIARADPHFSNFISHPRCRELCRKGIPPKHRPYVWISLLEVKTVRKPGLFSRYLSHTEEENAATLRIISSDLQRTFPTHPLFTPNSPTLCRIRDVLLAYTWHDSITGYCQSMSYIVGMLALIFDSAEDLFWVFVQVMRRMPKYYGRTLKEIRIDMHVMDLYMQKHAPELFSLLHSFSLTAENLCMDWFLTAFCRGFPPEISFRFWDIIFSEGWKALFRISLGLCKRIQSVTRGITDKSPISAARHFCEHLIDVEPILTFGYEIKRFPKRDIEAKRADVRKIIDAETRQGLT</sequence>
<dbReference type="PROSITE" id="PS50086">
    <property type="entry name" value="TBC_RABGAP"/>
    <property type="match status" value="1"/>
</dbReference>
<dbReference type="SMART" id="SM00164">
    <property type="entry name" value="TBC"/>
    <property type="match status" value="1"/>
</dbReference>
<dbReference type="Pfam" id="PF00566">
    <property type="entry name" value="RabGAP-TBC"/>
    <property type="match status" value="1"/>
</dbReference>
<dbReference type="InterPro" id="IPR035969">
    <property type="entry name" value="Rab-GAP_TBC_sf"/>
</dbReference>
<dbReference type="Gene3D" id="1.10.8.270">
    <property type="entry name" value="putative rabgap domain of human tbc1 domain family member 14 like domains"/>
    <property type="match status" value="1"/>
</dbReference>
<dbReference type="PANTHER" id="PTHR47219:SF20">
    <property type="entry name" value="TBC1 DOMAIN FAMILY MEMBER 2B"/>
    <property type="match status" value="1"/>
</dbReference>
<protein>
    <submittedName>
        <fullName evidence="2">TBC1 domain family member 2A</fullName>
    </submittedName>
</protein>
<dbReference type="PANTHER" id="PTHR47219">
    <property type="entry name" value="RAB GTPASE-ACTIVATING PROTEIN 1-LIKE"/>
    <property type="match status" value="1"/>
</dbReference>
<dbReference type="InterPro" id="IPR050302">
    <property type="entry name" value="Rab_GAP_TBC_domain"/>
</dbReference>
<name>A0ABQ9XB23_9EUKA</name>
<dbReference type="Gene3D" id="1.10.472.80">
    <property type="entry name" value="Ypt/Rab-GAP domain of gyp1p, domain 3"/>
    <property type="match status" value="1"/>
</dbReference>
<organism evidence="2 3">
    <name type="scientific">Blattamonas nauphoetae</name>
    <dbReference type="NCBI Taxonomy" id="2049346"/>
    <lineage>
        <taxon>Eukaryota</taxon>
        <taxon>Metamonada</taxon>
        <taxon>Preaxostyla</taxon>
        <taxon>Oxymonadida</taxon>
        <taxon>Blattamonas</taxon>
    </lineage>
</organism>
<reference evidence="2 3" key="1">
    <citation type="journal article" date="2022" name="bioRxiv">
        <title>Genomics of Preaxostyla Flagellates Illuminates Evolutionary Transitions and the Path Towards Mitochondrial Loss.</title>
        <authorList>
            <person name="Novak L.V.F."/>
            <person name="Treitli S.C."/>
            <person name="Pyrih J."/>
            <person name="Halakuc P."/>
            <person name="Pipaliya S.V."/>
            <person name="Vacek V."/>
            <person name="Brzon O."/>
            <person name="Soukal P."/>
            <person name="Eme L."/>
            <person name="Dacks J.B."/>
            <person name="Karnkowska A."/>
            <person name="Elias M."/>
            <person name="Hampl V."/>
        </authorList>
    </citation>
    <scope>NUCLEOTIDE SEQUENCE [LARGE SCALE GENOMIC DNA]</scope>
    <source>
        <strain evidence="2">NAU3</strain>
        <tissue evidence="2">Gut</tissue>
    </source>
</reference>
<dbReference type="InterPro" id="IPR000195">
    <property type="entry name" value="Rab-GAP-TBC_dom"/>
</dbReference>
<gene>
    <name evidence="2" type="ORF">BLNAU_16633</name>
</gene>
<evidence type="ECO:0000313" key="3">
    <source>
        <dbReference type="Proteomes" id="UP001281761"/>
    </source>
</evidence>
<evidence type="ECO:0000259" key="1">
    <source>
        <dbReference type="PROSITE" id="PS50086"/>
    </source>
</evidence>
<dbReference type="EMBL" id="JARBJD010000176">
    <property type="protein sequence ID" value="KAK2948468.1"/>
    <property type="molecule type" value="Genomic_DNA"/>
</dbReference>
<evidence type="ECO:0000313" key="2">
    <source>
        <dbReference type="EMBL" id="KAK2948468.1"/>
    </source>
</evidence>
<feature type="domain" description="Rab-GAP TBC" evidence="1">
    <location>
        <begin position="93"/>
        <end position="280"/>
    </location>
</feature>
<dbReference type="Proteomes" id="UP001281761">
    <property type="component" value="Unassembled WGS sequence"/>
</dbReference>
<keyword evidence="3" id="KW-1185">Reference proteome</keyword>
<accession>A0ABQ9XB23</accession>
<comment type="caution">
    <text evidence="2">The sequence shown here is derived from an EMBL/GenBank/DDBJ whole genome shotgun (WGS) entry which is preliminary data.</text>
</comment>